<comment type="caution">
    <text evidence="1">The sequence shown here is derived from an EMBL/GenBank/DDBJ whole genome shotgun (WGS) entry which is preliminary data.</text>
</comment>
<dbReference type="PROSITE" id="PS51257">
    <property type="entry name" value="PROKAR_LIPOPROTEIN"/>
    <property type="match status" value="1"/>
</dbReference>
<dbReference type="Gene3D" id="3.30.1330.80">
    <property type="entry name" value="Hypothetical protein, similar to alpha- acetolactate decarboxylase, domain 2"/>
    <property type="match status" value="1"/>
</dbReference>
<dbReference type="AlphaFoldDB" id="A0A6B0XYB9"/>
<gene>
    <name evidence="1" type="ORF">F4Y60_01385</name>
</gene>
<sequence>MKGRAHHPGPPLSVPHVAVGCRATPISFELGGGDVLLPAIAAHLAAEGVDSALLTIRDAPLRALDFIGPHWPDPEGQRAAWYSETRSLRAPARLIEMTIVFGSRNGAPFIHGHGTWAEYGHSERFGHVLPDRCVFAGAATVKGWRLDGARFETAECPETRFAVFHPIETRRIVDADQPANASLVKLSPNVEFGTELAYACARAGFIAARAFGLGSLVAAHFRDGRVLNSRASEILIRDGWIVAPGALGEGRLDIRITGVEQQIMDGVLGPGNLVLITAEVLLLSGDPIAGT</sequence>
<dbReference type="EMBL" id="VXRY01000057">
    <property type="protein sequence ID" value="MXY32747.1"/>
    <property type="molecule type" value="Genomic_DNA"/>
</dbReference>
<dbReference type="SUPFAM" id="SSF117856">
    <property type="entry name" value="AF0104/ALDC/Ptd012-like"/>
    <property type="match status" value="2"/>
</dbReference>
<evidence type="ECO:0000313" key="1">
    <source>
        <dbReference type="EMBL" id="MXY32747.1"/>
    </source>
</evidence>
<accession>A0A6B0XYB9</accession>
<organism evidence="1">
    <name type="scientific">Boseongicola sp. SB0664_bin_43</name>
    <dbReference type="NCBI Taxonomy" id="2604844"/>
    <lineage>
        <taxon>Bacteria</taxon>
        <taxon>Pseudomonadati</taxon>
        <taxon>Pseudomonadota</taxon>
        <taxon>Alphaproteobacteria</taxon>
        <taxon>Rhodobacterales</taxon>
        <taxon>Paracoccaceae</taxon>
        <taxon>Boseongicola</taxon>
    </lineage>
</organism>
<name>A0A6B0XYB9_9RHOB</name>
<evidence type="ECO:0008006" key="2">
    <source>
        <dbReference type="Google" id="ProtNLM"/>
    </source>
</evidence>
<proteinExistence type="predicted"/>
<protein>
    <recommendedName>
        <fullName evidence="2">DUF296 domain-containing protein</fullName>
    </recommendedName>
</protein>
<reference evidence="1" key="1">
    <citation type="submission" date="2019-09" db="EMBL/GenBank/DDBJ databases">
        <title>Characterisation of the sponge microbiome using genome-centric metagenomics.</title>
        <authorList>
            <person name="Engelberts J.P."/>
            <person name="Robbins S.J."/>
            <person name="De Goeij J.M."/>
            <person name="Aranda M."/>
            <person name="Bell S.C."/>
            <person name="Webster N.S."/>
        </authorList>
    </citation>
    <scope>NUCLEOTIDE SEQUENCE</scope>
    <source>
        <strain evidence="1">SB0664_bin_43</strain>
    </source>
</reference>